<evidence type="ECO:0000259" key="8">
    <source>
        <dbReference type="Pfam" id="PF25954"/>
    </source>
</evidence>
<accession>A0A7W9CTG5</accession>
<dbReference type="Gene3D" id="2.40.30.170">
    <property type="match status" value="1"/>
</dbReference>
<dbReference type="InterPro" id="IPR058624">
    <property type="entry name" value="MdtA-like_HH"/>
</dbReference>
<evidence type="ECO:0000256" key="2">
    <source>
        <dbReference type="ARBA" id="ARBA00009477"/>
    </source>
</evidence>
<dbReference type="AlphaFoldDB" id="A0A7W9CTG5"/>
<evidence type="ECO:0000256" key="3">
    <source>
        <dbReference type="ARBA" id="ARBA00023054"/>
    </source>
</evidence>
<dbReference type="InterPro" id="IPR006143">
    <property type="entry name" value="RND_pump_MFP"/>
</dbReference>
<comment type="caution">
    <text evidence="9">The sequence shown here is derived from an EMBL/GenBank/DDBJ whole genome shotgun (WGS) entry which is preliminary data.</text>
</comment>
<keyword evidence="5" id="KW-0472">Membrane</keyword>
<evidence type="ECO:0000256" key="4">
    <source>
        <dbReference type="SAM" id="Coils"/>
    </source>
</evidence>
<dbReference type="GO" id="GO:0015562">
    <property type="term" value="F:efflux transmembrane transporter activity"/>
    <property type="evidence" value="ECO:0007669"/>
    <property type="project" value="InterPro"/>
</dbReference>
<feature type="transmembrane region" description="Helical" evidence="5">
    <location>
        <begin position="34"/>
        <end position="54"/>
    </location>
</feature>
<feature type="domain" description="Multidrug resistance protein MdtA-like barrel-sandwich hybrid" evidence="7">
    <location>
        <begin position="88"/>
        <end position="239"/>
    </location>
</feature>
<keyword evidence="3 4" id="KW-0175">Coiled coil</keyword>
<feature type="coiled-coil region" evidence="4">
    <location>
        <begin position="128"/>
        <end position="207"/>
    </location>
</feature>
<evidence type="ECO:0000259" key="6">
    <source>
        <dbReference type="Pfam" id="PF25876"/>
    </source>
</evidence>
<evidence type="ECO:0000259" key="7">
    <source>
        <dbReference type="Pfam" id="PF25917"/>
    </source>
</evidence>
<dbReference type="Proteomes" id="UP000523821">
    <property type="component" value="Unassembled WGS sequence"/>
</dbReference>
<dbReference type="RefSeq" id="WP_183851680.1">
    <property type="nucleotide sequence ID" value="NZ_JACHOO010000001.1"/>
</dbReference>
<dbReference type="NCBIfam" id="TIGR01730">
    <property type="entry name" value="RND_mfp"/>
    <property type="match status" value="1"/>
</dbReference>
<dbReference type="InterPro" id="IPR058625">
    <property type="entry name" value="MdtA-like_BSH"/>
</dbReference>
<feature type="domain" description="CusB-like beta-barrel" evidence="8">
    <location>
        <begin position="253"/>
        <end position="329"/>
    </location>
</feature>
<dbReference type="GO" id="GO:0030313">
    <property type="term" value="C:cell envelope"/>
    <property type="evidence" value="ECO:0007669"/>
    <property type="project" value="UniProtKB-SubCell"/>
</dbReference>
<dbReference type="Pfam" id="PF25917">
    <property type="entry name" value="BSH_RND"/>
    <property type="match status" value="1"/>
</dbReference>
<comment type="subcellular location">
    <subcellularLocation>
        <location evidence="1">Cell envelope</location>
    </subcellularLocation>
</comment>
<evidence type="ECO:0000313" key="9">
    <source>
        <dbReference type="EMBL" id="MBB5751097.1"/>
    </source>
</evidence>
<keyword evidence="5" id="KW-0812">Transmembrane</keyword>
<evidence type="ECO:0000256" key="1">
    <source>
        <dbReference type="ARBA" id="ARBA00004196"/>
    </source>
</evidence>
<dbReference type="Gene3D" id="2.40.50.100">
    <property type="match status" value="2"/>
</dbReference>
<proteinExistence type="inferred from homology"/>
<dbReference type="SUPFAM" id="SSF111369">
    <property type="entry name" value="HlyD-like secretion proteins"/>
    <property type="match status" value="1"/>
</dbReference>
<dbReference type="Pfam" id="PF25954">
    <property type="entry name" value="Beta-barrel_RND_2"/>
    <property type="match status" value="1"/>
</dbReference>
<name>A0A7W9CTG5_9HYPH</name>
<reference evidence="9 10" key="1">
    <citation type="submission" date="2020-08" db="EMBL/GenBank/DDBJ databases">
        <title>Genomic Encyclopedia of Type Strains, Phase IV (KMG-IV): sequencing the most valuable type-strain genomes for metagenomic binning, comparative biology and taxonomic classification.</title>
        <authorList>
            <person name="Goeker M."/>
        </authorList>
    </citation>
    <scope>NUCLEOTIDE SEQUENCE [LARGE SCALE GENOMIC DNA]</scope>
    <source>
        <strain evidence="9 10">DSM 16268</strain>
    </source>
</reference>
<protein>
    <submittedName>
        <fullName evidence="9">HlyD family secretion protein</fullName>
    </submittedName>
</protein>
<keyword evidence="10" id="KW-1185">Reference proteome</keyword>
<comment type="similarity">
    <text evidence="2">Belongs to the membrane fusion protein (MFP) (TC 8.A.1) family.</text>
</comment>
<sequence>MQEPSKTAAKEASVDQQRLRDLLASSGPSRAARLMRWIGLAAVLVAAVLGYLYWSGSSTQTSYTTAAATRGDLVVTVSATGSLQPTDEVTVSSEQSGTIRLVNVDYNSRVKKGDVLAEIDKTSLTLAVDSARAALRAAEASVAQAKATVDQKEAVFNRTSALATRNFSSQQDLESAKADYELATAAVASAEADVDKAKAALSTAETNLARADIVSPIDGVVLSRDVDPGQTVAASFQAPELFTIAGDLTRMELQADVDEADVGSVKAGQAATFTVDAYADRVFPSSVRDIRFMSETTDNVVTYKALLEVDNSELILRPGMTATADIVAEKVENALLIANAALRYAPPQTASRSSGGGLFGGLFRPPQMGAATTNVATTGKSRTVWVLKEGVPTAVPIEIGSTDGQRTVVVSGGLAEGDLVITDAVTRTK</sequence>
<dbReference type="Gene3D" id="2.40.420.20">
    <property type="match status" value="1"/>
</dbReference>
<gene>
    <name evidence="9" type="ORF">GGQ63_000140</name>
</gene>
<dbReference type="Pfam" id="PF25876">
    <property type="entry name" value="HH_MFP_RND"/>
    <property type="match status" value="1"/>
</dbReference>
<organism evidence="9 10">
    <name type="scientific">Prosthecomicrobium pneumaticum</name>
    <dbReference type="NCBI Taxonomy" id="81895"/>
    <lineage>
        <taxon>Bacteria</taxon>
        <taxon>Pseudomonadati</taxon>
        <taxon>Pseudomonadota</taxon>
        <taxon>Alphaproteobacteria</taxon>
        <taxon>Hyphomicrobiales</taxon>
        <taxon>Kaistiaceae</taxon>
        <taxon>Prosthecomicrobium</taxon>
    </lineage>
</organism>
<evidence type="ECO:0000313" key="10">
    <source>
        <dbReference type="Proteomes" id="UP000523821"/>
    </source>
</evidence>
<dbReference type="PANTHER" id="PTHR32347:SF14">
    <property type="entry name" value="EFFLUX SYSTEM COMPONENT YKNX-RELATED"/>
    <property type="match status" value="1"/>
</dbReference>
<dbReference type="GO" id="GO:0016020">
    <property type="term" value="C:membrane"/>
    <property type="evidence" value="ECO:0007669"/>
    <property type="project" value="InterPro"/>
</dbReference>
<dbReference type="PANTHER" id="PTHR32347">
    <property type="entry name" value="EFFLUX SYSTEM COMPONENT YKNX-RELATED"/>
    <property type="match status" value="1"/>
</dbReference>
<dbReference type="InterPro" id="IPR058792">
    <property type="entry name" value="Beta-barrel_RND_2"/>
</dbReference>
<dbReference type="InterPro" id="IPR050465">
    <property type="entry name" value="UPF0194_transport"/>
</dbReference>
<dbReference type="EMBL" id="JACHOO010000001">
    <property type="protein sequence ID" value="MBB5751097.1"/>
    <property type="molecule type" value="Genomic_DNA"/>
</dbReference>
<keyword evidence="5" id="KW-1133">Transmembrane helix</keyword>
<evidence type="ECO:0000256" key="5">
    <source>
        <dbReference type="SAM" id="Phobius"/>
    </source>
</evidence>
<feature type="domain" description="Multidrug resistance protein MdtA-like alpha-helical hairpin" evidence="6">
    <location>
        <begin position="135"/>
        <end position="209"/>
    </location>
</feature>